<feature type="region of interest" description="Disordered" evidence="1">
    <location>
        <begin position="1"/>
        <end position="28"/>
    </location>
</feature>
<accession>A0A0L8HWL9</accession>
<proteinExistence type="predicted"/>
<organism evidence="2">
    <name type="scientific">Octopus bimaculoides</name>
    <name type="common">California two-spotted octopus</name>
    <dbReference type="NCBI Taxonomy" id="37653"/>
    <lineage>
        <taxon>Eukaryota</taxon>
        <taxon>Metazoa</taxon>
        <taxon>Spiralia</taxon>
        <taxon>Lophotrochozoa</taxon>
        <taxon>Mollusca</taxon>
        <taxon>Cephalopoda</taxon>
        <taxon>Coleoidea</taxon>
        <taxon>Octopodiformes</taxon>
        <taxon>Octopoda</taxon>
        <taxon>Incirrata</taxon>
        <taxon>Octopodidae</taxon>
        <taxon>Octopus</taxon>
    </lineage>
</organism>
<sequence length="57" mass="6815">MKDYHITDNNSKSLLNNNNKRTKQKHPQNMLPCFGTFRYVVQMIEKTLNDKNCLTER</sequence>
<gene>
    <name evidence="2" type="ORF">OCBIM_22004003mg</name>
</gene>
<reference evidence="2" key="1">
    <citation type="submission" date="2015-07" db="EMBL/GenBank/DDBJ databases">
        <title>MeaNS - Measles Nucleotide Surveillance Program.</title>
        <authorList>
            <person name="Tran T."/>
            <person name="Druce J."/>
        </authorList>
    </citation>
    <scope>NUCLEOTIDE SEQUENCE</scope>
    <source>
        <strain evidence="2">UCB-OBI-ISO-001</strain>
        <tissue evidence="2">Gonad</tissue>
    </source>
</reference>
<protein>
    <submittedName>
        <fullName evidence="2">Uncharacterized protein</fullName>
    </submittedName>
</protein>
<evidence type="ECO:0000313" key="2">
    <source>
        <dbReference type="EMBL" id="KOF93589.1"/>
    </source>
</evidence>
<feature type="compositionally biased region" description="Low complexity" evidence="1">
    <location>
        <begin position="9"/>
        <end position="19"/>
    </location>
</feature>
<dbReference type="EMBL" id="KQ417131">
    <property type="protein sequence ID" value="KOF93589.1"/>
    <property type="molecule type" value="Genomic_DNA"/>
</dbReference>
<dbReference type="AlphaFoldDB" id="A0A0L8HWL9"/>
<name>A0A0L8HWL9_OCTBM</name>
<evidence type="ECO:0000256" key="1">
    <source>
        <dbReference type="SAM" id="MobiDB-lite"/>
    </source>
</evidence>